<keyword evidence="2" id="KW-0812">Transmembrane</keyword>
<reference evidence="3" key="1">
    <citation type="submission" date="2013-10" db="EMBL/GenBank/DDBJ databases">
        <title>Genomic analysis of the causative agents of coccidiosis in chickens.</title>
        <authorList>
            <person name="Reid A.J."/>
            <person name="Blake D."/>
            <person name="Billington K."/>
            <person name="Browne H."/>
            <person name="Dunn M."/>
            <person name="Hung S."/>
            <person name="Kawahara F."/>
            <person name="Miranda-Saavedra D."/>
            <person name="Mourier T."/>
            <person name="Nagra H."/>
            <person name="Otto T.D."/>
            <person name="Rawlings N."/>
            <person name="Sanchez A."/>
            <person name="Sanders M."/>
            <person name="Subramaniam C."/>
            <person name="Tay Y."/>
            <person name="Dear P."/>
            <person name="Doerig C."/>
            <person name="Gruber A."/>
            <person name="Parkinson J."/>
            <person name="Shirley M."/>
            <person name="Wan K.L."/>
            <person name="Berriman M."/>
            <person name="Tomley F."/>
            <person name="Pain A."/>
        </authorList>
    </citation>
    <scope>NUCLEOTIDE SEQUENCE</scope>
    <source>
        <strain evidence="3">Houghton</strain>
    </source>
</reference>
<dbReference type="GeneID" id="25269301"/>
<evidence type="ECO:0000256" key="1">
    <source>
        <dbReference type="SAM" id="MobiDB-lite"/>
    </source>
</evidence>
<name>U6GHY4_EIMAC</name>
<dbReference type="OrthoDB" id="346681at2759"/>
<gene>
    <name evidence="3" type="ORF">EAH_00012310</name>
</gene>
<dbReference type="VEuPathDB" id="ToxoDB:EAH_00012310"/>
<dbReference type="EMBL" id="HG671081">
    <property type="protein sequence ID" value="CDI79780.1"/>
    <property type="molecule type" value="Genomic_DNA"/>
</dbReference>
<dbReference type="AlphaFoldDB" id="U6GHY4"/>
<sequence length="429" mass="47767">MADLDTCPRSTIVESVSCNVTGLTSFYSPHGTAETNTPRDRQYERNAEQTQEHSQEFLQYTSDQSREMLHEGFVDSHQPYSEPIMDKACGSAKGEVVQAAATLVSVVTDVPQQGEGSNCWHRNKLVSGTSSEVLRNSSVPPEYHRRASLNETAPILGNKAYDRVSPTRLFSTFSTQHVSRDLQVRSESSGQRNSRVFQQPLLQQEEVLPSKQPPIQSAPNVSRCLHSNREWASEGHSWPNQGVATTPVARFSAETNPEELTAIHGVRLRPNSPCKSSENSATAKDLVINALCDQIQHQQWKLRVQESRLHNQEQRLHELSVGSRHPGVVPNPSRKTRDARQPCRSPVVTEQYLAQMQHRLPALLSLVVAGLLTVAVSYMGMANLLAKTPFECYFIPPHSFPLPYQSCLDKPLKGNSSASGEKESHLCWL</sequence>
<keyword evidence="2" id="KW-0472">Membrane</keyword>
<protein>
    <submittedName>
        <fullName evidence="3">Uncharacterized protein</fullName>
    </submittedName>
</protein>
<dbReference type="RefSeq" id="XP_013250161.1">
    <property type="nucleotide sequence ID" value="XM_013394707.1"/>
</dbReference>
<reference evidence="3" key="2">
    <citation type="submission" date="2013-10" db="EMBL/GenBank/DDBJ databases">
        <authorList>
            <person name="Aslett M."/>
        </authorList>
    </citation>
    <scope>NUCLEOTIDE SEQUENCE</scope>
    <source>
        <strain evidence="3">Houghton</strain>
    </source>
</reference>
<evidence type="ECO:0000313" key="3">
    <source>
        <dbReference type="EMBL" id="CDI79780.1"/>
    </source>
</evidence>
<evidence type="ECO:0000313" key="4">
    <source>
        <dbReference type="Proteomes" id="UP000018050"/>
    </source>
</evidence>
<evidence type="ECO:0000256" key="2">
    <source>
        <dbReference type="SAM" id="Phobius"/>
    </source>
</evidence>
<accession>U6GHY4</accession>
<proteinExistence type="predicted"/>
<keyword evidence="2" id="KW-1133">Transmembrane helix</keyword>
<keyword evidence="4" id="KW-1185">Reference proteome</keyword>
<organism evidence="3 4">
    <name type="scientific">Eimeria acervulina</name>
    <name type="common">Coccidian parasite</name>
    <dbReference type="NCBI Taxonomy" id="5801"/>
    <lineage>
        <taxon>Eukaryota</taxon>
        <taxon>Sar</taxon>
        <taxon>Alveolata</taxon>
        <taxon>Apicomplexa</taxon>
        <taxon>Conoidasida</taxon>
        <taxon>Coccidia</taxon>
        <taxon>Eucoccidiorida</taxon>
        <taxon>Eimeriorina</taxon>
        <taxon>Eimeriidae</taxon>
        <taxon>Eimeria</taxon>
    </lineage>
</organism>
<feature type="transmembrane region" description="Helical" evidence="2">
    <location>
        <begin position="360"/>
        <end position="381"/>
    </location>
</feature>
<feature type="region of interest" description="Disordered" evidence="1">
    <location>
        <begin position="322"/>
        <end position="342"/>
    </location>
</feature>
<dbReference type="OMA" id="IQHQQWK"/>
<dbReference type="Proteomes" id="UP000018050">
    <property type="component" value="Unassembled WGS sequence"/>
</dbReference>